<organism evidence="1 2">
    <name type="scientific">Plasmodium malariae</name>
    <dbReference type="NCBI Taxonomy" id="5858"/>
    <lineage>
        <taxon>Eukaryota</taxon>
        <taxon>Sar</taxon>
        <taxon>Alveolata</taxon>
        <taxon>Apicomplexa</taxon>
        <taxon>Aconoidasida</taxon>
        <taxon>Haemosporida</taxon>
        <taxon>Plasmodiidae</taxon>
        <taxon>Plasmodium</taxon>
        <taxon>Plasmodium (Plasmodium)</taxon>
    </lineage>
</organism>
<sequence length="273" mass="33105">MCLEVYTHEEYTSYPNFINDDQMENIKRSNDIEEQKILWNKWIERHRNLSEKLKKEDWFNNLKNEWKKDKAMVNEMEELNKKYLNENEKVSLLEREKVIWRHWISNKRKIVEQNIEEDWFKGITDEFNNILGEYENEETKNRVSLINIEELAHNKSCEELYKYIKKKLLAKLCILVFMTILEECKKEQSVENKELYLDISINESITRENSDRKPEIAEETIGVKGDILEYRLNDEIPSYKGKDCFMKELQGWIKEDNKNEYSTDKEYNVDNSD</sequence>
<dbReference type="EMBL" id="FLQW01007106">
    <property type="protein sequence ID" value="SBT01530.1"/>
    <property type="molecule type" value="Genomic_DNA"/>
</dbReference>
<accession>A0A1A8X8G1</accession>
<dbReference type="Proteomes" id="UP000078597">
    <property type="component" value="Unassembled WGS sequence"/>
</dbReference>
<dbReference type="AlphaFoldDB" id="A0A1A8X8G1"/>
<evidence type="ECO:0000313" key="2">
    <source>
        <dbReference type="Proteomes" id="UP000078597"/>
    </source>
</evidence>
<reference evidence="2" key="1">
    <citation type="submission" date="2016-05" db="EMBL/GenBank/DDBJ databases">
        <authorList>
            <person name="Naeem Raeece"/>
        </authorList>
    </citation>
    <scope>NUCLEOTIDE SEQUENCE [LARGE SCALE GENOMIC DNA]</scope>
</reference>
<proteinExistence type="predicted"/>
<protein>
    <submittedName>
        <fullName evidence="1">STP1 protein</fullName>
    </submittedName>
</protein>
<evidence type="ECO:0000313" key="1">
    <source>
        <dbReference type="EMBL" id="SBT01530.1"/>
    </source>
</evidence>
<name>A0A1A8X8G1_PLAMA</name>
<dbReference type="VEuPathDB" id="PlasmoDB:PmUG01_10011500"/>
<gene>
    <name evidence="1" type="ORF">PMALA_082160</name>
</gene>